<dbReference type="Pfam" id="PF14748">
    <property type="entry name" value="P5CR_dimer"/>
    <property type="match status" value="1"/>
</dbReference>
<name>A0A174IZE3_9BACE</name>
<evidence type="ECO:0000313" key="10">
    <source>
        <dbReference type="EMBL" id="KAA5227786.1"/>
    </source>
</evidence>
<dbReference type="InterPro" id="IPR008927">
    <property type="entry name" value="6-PGluconate_DH-like_C_sf"/>
</dbReference>
<comment type="catalytic activity">
    <reaction evidence="4">
        <text>L-proline + NADP(+) = (S)-1-pyrroline-5-carboxylate + NADPH + 2 H(+)</text>
        <dbReference type="Rhea" id="RHEA:14109"/>
        <dbReference type="ChEBI" id="CHEBI:15378"/>
        <dbReference type="ChEBI" id="CHEBI:17388"/>
        <dbReference type="ChEBI" id="CHEBI:57783"/>
        <dbReference type="ChEBI" id="CHEBI:58349"/>
        <dbReference type="ChEBI" id="CHEBI:60039"/>
        <dbReference type="EC" id="1.5.1.2"/>
    </reaction>
</comment>
<dbReference type="GO" id="GO:0005737">
    <property type="term" value="C:cytoplasm"/>
    <property type="evidence" value="ECO:0007669"/>
    <property type="project" value="UniProtKB-SubCell"/>
</dbReference>
<dbReference type="UniPathway" id="UPA00098">
    <property type="reaction ID" value="UER00361"/>
</dbReference>
<keyword evidence="2 4" id="KW-0521">NADP</keyword>
<evidence type="ECO:0000256" key="6">
    <source>
        <dbReference type="PIRSR" id="PIRSR000193-1"/>
    </source>
</evidence>
<dbReference type="Gene3D" id="3.40.50.720">
    <property type="entry name" value="NAD(P)-binding Rossmann-like Domain"/>
    <property type="match status" value="1"/>
</dbReference>
<organism evidence="9 12">
    <name type="scientific">Bacteroides finegoldii</name>
    <dbReference type="NCBI Taxonomy" id="338188"/>
    <lineage>
        <taxon>Bacteria</taxon>
        <taxon>Pseudomonadati</taxon>
        <taxon>Bacteroidota</taxon>
        <taxon>Bacteroidia</taxon>
        <taxon>Bacteroidales</taxon>
        <taxon>Bacteroidaceae</taxon>
        <taxon>Bacteroides</taxon>
    </lineage>
</organism>
<dbReference type="InterPro" id="IPR036291">
    <property type="entry name" value="NAD(P)-bd_dom_sf"/>
</dbReference>
<reference evidence="13 14" key="2">
    <citation type="journal article" date="2019" name="Nat. Med.">
        <title>A library of human gut bacterial isolates paired with longitudinal multiomics data enables mechanistic microbiome research.</title>
        <authorList>
            <person name="Poyet M."/>
            <person name="Groussin M."/>
            <person name="Gibbons S.M."/>
            <person name="Avila-Pacheco J."/>
            <person name="Jiang X."/>
            <person name="Kearney S.M."/>
            <person name="Perrotta A.R."/>
            <person name="Berdy B."/>
            <person name="Zhao S."/>
            <person name="Lieberman T.D."/>
            <person name="Swanson P.K."/>
            <person name="Smith M."/>
            <person name="Roesemann S."/>
            <person name="Alexander J.E."/>
            <person name="Rich S.A."/>
            <person name="Livny J."/>
            <person name="Vlamakis H."/>
            <person name="Clish C."/>
            <person name="Bullock K."/>
            <person name="Deik A."/>
            <person name="Scott J."/>
            <person name="Pierce K.A."/>
            <person name="Xavier R.J."/>
            <person name="Alm E.J."/>
        </authorList>
    </citation>
    <scope>NUCLEOTIDE SEQUENCE [LARGE SCALE GENOMIC DNA]</scope>
    <source>
        <strain evidence="11 14">BIOML-A2</strain>
        <strain evidence="10 13">BIOML-A6</strain>
    </source>
</reference>
<keyword evidence="14" id="KW-1185">Reference proteome</keyword>
<dbReference type="PANTHER" id="PTHR11645:SF0">
    <property type="entry name" value="PYRROLINE-5-CARBOXYLATE REDUCTASE 3"/>
    <property type="match status" value="1"/>
</dbReference>
<dbReference type="Proteomes" id="UP000421791">
    <property type="component" value="Unassembled WGS sequence"/>
</dbReference>
<dbReference type="PANTHER" id="PTHR11645">
    <property type="entry name" value="PYRROLINE-5-CARBOXYLATE REDUCTASE"/>
    <property type="match status" value="1"/>
</dbReference>
<gene>
    <name evidence="4 9" type="primary">proC</name>
    <name evidence="9" type="ORF">ERS852397_03067</name>
    <name evidence="11" type="ORF">F2Z09_17435</name>
    <name evidence="10" type="ORF">F2Z22_18695</name>
</gene>
<evidence type="ECO:0000256" key="3">
    <source>
        <dbReference type="ARBA" id="ARBA00023002"/>
    </source>
</evidence>
<evidence type="ECO:0000313" key="12">
    <source>
        <dbReference type="Proteomes" id="UP000095517"/>
    </source>
</evidence>
<dbReference type="RefSeq" id="WP_007754833.1">
    <property type="nucleotide sequence ID" value="NZ_CABIXA010000019.1"/>
</dbReference>
<dbReference type="InterPro" id="IPR029036">
    <property type="entry name" value="P5CR_dimer"/>
</dbReference>
<comment type="similarity">
    <text evidence="1 4">Belongs to the pyrroline-5-carboxylate reductase family.</text>
</comment>
<dbReference type="EC" id="1.5.1.2" evidence="4 5"/>
<dbReference type="GeneID" id="92987958"/>
<accession>A0A174IZE3</accession>
<dbReference type="NCBIfam" id="TIGR00112">
    <property type="entry name" value="proC"/>
    <property type="match status" value="1"/>
</dbReference>
<feature type="domain" description="Pyrroline-5-carboxylate reductase dimerisation" evidence="8">
    <location>
        <begin position="159"/>
        <end position="256"/>
    </location>
</feature>
<feature type="domain" description="Pyrroline-5-carboxylate reductase catalytic N-terminal" evidence="7">
    <location>
        <begin position="2"/>
        <end position="96"/>
    </location>
</feature>
<dbReference type="Gene3D" id="1.10.3730.10">
    <property type="entry name" value="ProC C-terminal domain-like"/>
    <property type="match status" value="1"/>
</dbReference>
<evidence type="ECO:0000313" key="11">
    <source>
        <dbReference type="EMBL" id="KAA5253674.1"/>
    </source>
</evidence>
<evidence type="ECO:0000256" key="2">
    <source>
        <dbReference type="ARBA" id="ARBA00022857"/>
    </source>
</evidence>
<dbReference type="InterPro" id="IPR000304">
    <property type="entry name" value="Pyrroline-COOH_reductase"/>
</dbReference>
<dbReference type="GO" id="GO:0004735">
    <property type="term" value="F:pyrroline-5-carboxylate reductase activity"/>
    <property type="evidence" value="ECO:0007669"/>
    <property type="project" value="UniProtKB-UniRule"/>
</dbReference>
<evidence type="ECO:0000256" key="4">
    <source>
        <dbReference type="HAMAP-Rule" id="MF_01925"/>
    </source>
</evidence>
<evidence type="ECO:0000259" key="8">
    <source>
        <dbReference type="Pfam" id="PF14748"/>
    </source>
</evidence>
<evidence type="ECO:0000313" key="14">
    <source>
        <dbReference type="Proteomes" id="UP000440198"/>
    </source>
</evidence>
<keyword evidence="3 4" id="KW-0560">Oxidoreductase</keyword>
<dbReference type="AlphaFoldDB" id="A0A174IZE3"/>
<evidence type="ECO:0000256" key="1">
    <source>
        <dbReference type="ARBA" id="ARBA00005525"/>
    </source>
</evidence>
<dbReference type="HAMAP" id="MF_01925">
    <property type="entry name" value="P5C_reductase"/>
    <property type="match status" value="1"/>
</dbReference>
<dbReference type="EMBL" id="CYZH01000019">
    <property type="protein sequence ID" value="CUO90220.1"/>
    <property type="molecule type" value="Genomic_DNA"/>
</dbReference>
<dbReference type="GO" id="GO:0055129">
    <property type="term" value="P:L-proline biosynthetic process"/>
    <property type="evidence" value="ECO:0007669"/>
    <property type="project" value="UniProtKB-UniRule"/>
</dbReference>
<feature type="binding site" evidence="6">
    <location>
        <begin position="6"/>
        <end position="11"/>
    </location>
    <ligand>
        <name>NADP(+)</name>
        <dbReference type="ChEBI" id="CHEBI:58349"/>
    </ligand>
</feature>
<dbReference type="FunFam" id="1.10.3730.10:FF:000004">
    <property type="entry name" value="Pyrroline-5-carboxylate reductase"/>
    <property type="match status" value="1"/>
</dbReference>
<keyword evidence="4" id="KW-0963">Cytoplasm</keyword>
<dbReference type="Pfam" id="PF03807">
    <property type="entry name" value="F420_oxidored"/>
    <property type="match status" value="1"/>
</dbReference>
<dbReference type="STRING" id="338188.ERS852397_03067"/>
<dbReference type="Proteomes" id="UP000440198">
    <property type="component" value="Unassembled WGS sequence"/>
</dbReference>
<comment type="function">
    <text evidence="4">Catalyzes the reduction of 1-pyrroline-5-carboxylate (PCA) to L-proline.</text>
</comment>
<protein>
    <recommendedName>
        <fullName evidence="4 5">Pyrroline-5-carboxylate reductase</fullName>
        <shortName evidence="4">P5C reductase</shortName>
        <shortName evidence="4">P5CR</shortName>
        <ecNumber evidence="4 5">1.5.1.2</ecNumber>
    </recommendedName>
    <alternativeName>
        <fullName evidence="4">PCA reductase</fullName>
    </alternativeName>
</protein>
<dbReference type="SUPFAM" id="SSF48179">
    <property type="entry name" value="6-phosphogluconate dehydrogenase C-terminal domain-like"/>
    <property type="match status" value="1"/>
</dbReference>
<dbReference type="EMBL" id="VWAK01000044">
    <property type="protein sequence ID" value="KAA5227786.1"/>
    <property type="molecule type" value="Genomic_DNA"/>
</dbReference>
<keyword evidence="4" id="KW-0028">Amino-acid biosynthesis</keyword>
<sequence>MKIAIIGAGNMGGSIARGLAKGSLIEDSDIIVSNPSAGKLEQLKKEFPNISTTHNNAEAATGADIVILAVKPWFMQPVMRELKLKGKQILISVAAGISFEELAHYVVVPEMPMFRLIPNTAISELESMTLVAARNTNDEQDKFILRLFSEMGTVMLIPEDKITAATALASCGIAYVLKYVQAAMQAGIEMGIRPKDAMTMVAQSLKGAASLILNNDTHPSVEIDKVTTPGGITIKGINELEHNGFTSAIIKAMKASK</sequence>
<reference evidence="9 12" key="1">
    <citation type="submission" date="2015-09" db="EMBL/GenBank/DDBJ databases">
        <authorList>
            <consortium name="Pathogen Informatics"/>
        </authorList>
    </citation>
    <scope>NUCLEOTIDE SEQUENCE [LARGE SCALE GENOMIC DNA]</scope>
    <source>
        <strain evidence="9 12">2789STDY5608840</strain>
    </source>
</reference>
<dbReference type="EMBL" id="VWAG01000044">
    <property type="protein sequence ID" value="KAA5253674.1"/>
    <property type="molecule type" value="Genomic_DNA"/>
</dbReference>
<evidence type="ECO:0000313" key="13">
    <source>
        <dbReference type="Proteomes" id="UP000421791"/>
    </source>
</evidence>
<comment type="catalytic activity">
    <reaction evidence="4">
        <text>L-proline + NAD(+) = (S)-1-pyrroline-5-carboxylate + NADH + 2 H(+)</text>
        <dbReference type="Rhea" id="RHEA:14105"/>
        <dbReference type="ChEBI" id="CHEBI:15378"/>
        <dbReference type="ChEBI" id="CHEBI:17388"/>
        <dbReference type="ChEBI" id="CHEBI:57540"/>
        <dbReference type="ChEBI" id="CHEBI:57945"/>
        <dbReference type="ChEBI" id="CHEBI:60039"/>
        <dbReference type="EC" id="1.5.1.2"/>
    </reaction>
</comment>
<comment type="pathway">
    <text evidence="4">Amino-acid biosynthesis; L-proline biosynthesis; L-proline from L-glutamate 5-semialdehyde: step 1/1.</text>
</comment>
<dbReference type="PIRSF" id="PIRSF000193">
    <property type="entry name" value="Pyrrol-5-carb_rd"/>
    <property type="match status" value="1"/>
</dbReference>
<dbReference type="InterPro" id="IPR028939">
    <property type="entry name" value="P5C_Rdtase_cat_N"/>
</dbReference>
<proteinExistence type="inferred from homology"/>
<feature type="binding site" evidence="6">
    <location>
        <position position="56"/>
    </location>
    <ligand>
        <name>NADPH</name>
        <dbReference type="ChEBI" id="CHEBI:57783"/>
    </ligand>
</feature>
<evidence type="ECO:0000256" key="5">
    <source>
        <dbReference type="NCBIfam" id="TIGR00112"/>
    </source>
</evidence>
<dbReference type="SUPFAM" id="SSF51735">
    <property type="entry name" value="NAD(P)-binding Rossmann-fold domains"/>
    <property type="match status" value="1"/>
</dbReference>
<comment type="subcellular location">
    <subcellularLocation>
        <location evidence="4">Cytoplasm</location>
    </subcellularLocation>
</comment>
<dbReference type="Proteomes" id="UP000095517">
    <property type="component" value="Unassembled WGS sequence"/>
</dbReference>
<evidence type="ECO:0000313" key="9">
    <source>
        <dbReference type="EMBL" id="CUO90220.1"/>
    </source>
</evidence>
<evidence type="ECO:0000259" key="7">
    <source>
        <dbReference type="Pfam" id="PF03807"/>
    </source>
</evidence>
<feature type="binding site" evidence="6">
    <location>
        <begin position="69"/>
        <end position="72"/>
    </location>
    <ligand>
        <name>NADP(+)</name>
        <dbReference type="ChEBI" id="CHEBI:58349"/>
    </ligand>
</feature>
<keyword evidence="4" id="KW-0641">Proline biosynthesis</keyword>